<dbReference type="InterPro" id="IPR002563">
    <property type="entry name" value="Flavin_Rdtase-like_dom"/>
</dbReference>
<organism evidence="4 5">
    <name type="scientific">Catellatospora bangladeshensis</name>
    <dbReference type="NCBI Taxonomy" id="310355"/>
    <lineage>
        <taxon>Bacteria</taxon>
        <taxon>Bacillati</taxon>
        <taxon>Actinomycetota</taxon>
        <taxon>Actinomycetes</taxon>
        <taxon>Micromonosporales</taxon>
        <taxon>Micromonosporaceae</taxon>
        <taxon>Catellatospora</taxon>
    </lineage>
</organism>
<dbReference type="SUPFAM" id="SSF50475">
    <property type="entry name" value="FMN-binding split barrel"/>
    <property type="match status" value="1"/>
</dbReference>
<dbReference type="EMBL" id="BONF01000030">
    <property type="protein sequence ID" value="GIF83691.1"/>
    <property type="molecule type" value="Genomic_DNA"/>
</dbReference>
<feature type="domain" description="Flavin reductase like" evidence="3">
    <location>
        <begin position="10"/>
        <end position="153"/>
    </location>
</feature>
<reference evidence="4 5" key="1">
    <citation type="submission" date="2021-01" db="EMBL/GenBank/DDBJ databases">
        <title>Whole genome shotgun sequence of Catellatospora bangladeshensis NBRC 107357.</title>
        <authorList>
            <person name="Komaki H."/>
            <person name="Tamura T."/>
        </authorList>
    </citation>
    <scope>NUCLEOTIDE SEQUENCE [LARGE SCALE GENOMIC DNA]</scope>
    <source>
        <strain evidence="4 5">NBRC 107357</strain>
    </source>
</reference>
<dbReference type="Proteomes" id="UP000601223">
    <property type="component" value="Unassembled WGS sequence"/>
</dbReference>
<evidence type="ECO:0000256" key="2">
    <source>
        <dbReference type="ARBA" id="ARBA00023002"/>
    </source>
</evidence>
<dbReference type="Pfam" id="PF01613">
    <property type="entry name" value="Flavin_Reduct"/>
    <property type="match status" value="1"/>
</dbReference>
<accession>A0A8J3JFN8</accession>
<gene>
    <name evidence="4" type="ORF">Cba03nite_50400</name>
</gene>
<evidence type="ECO:0000313" key="5">
    <source>
        <dbReference type="Proteomes" id="UP000601223"/>
    </source>
</evidence>
<protein>
    <recommendedName>
        <fullName evidence="3">Flavin reductase like domain-containing protein</fullName>
    </recommendedName>
</protein>
<dbReference type="SMART" id="SM00903">
    <property type="entry name" value="Flavin_Reduct"/>
    <property type="match status" value="1"/>
</dbReference>
<evidence type="ECO:0000259" key="3">
    <source>
        <dbReference type="SMART" id="SM00903"/>
    </source>
</evidence>
<dbReference type="AlphaFoldDB" id="A0A8J3JFN8"/>
<evidence type="ECO:0000256" key="1">
    <source>
        <dbReference type="ARBA" id="ARBA00008898"/>
    </source>
</evidence>
<sequence length="160" mass="17153">MDMDTFRAVMGSLPSGVCVVTSVDDEGRPQGLTCSAVCSVSGDPPMLLACVKAPSRTLDAILARKRFAVNFLDADAQAVSALFASPVEDKFGSVAWDDASGMPQLRAAVATAQLIVHDTVQAGDHVIVLGRMVEGEAHRNRFPLGYWRGSYVRVFRIARV</sequence>
<name>A0A8J3JFN8_9ACTN</name>
<dbReference type="GO" id="GO:0042602">
    <property type="term" value="F:riboflavin reductase (NADPH) activity"/>
    <property type="evidence" value="ECO:0007669"/>
    <property type="project" value="TreeGrafter"/>
</dbReference>
<keyword evidence="5" id="KW-1185">Reference proteome</keyword>
<dbReference type="PANTHER" id="PTHR30466">
    <property type="entry name" value="FLAVIN REDUCTASE"/>
    <property type="match status" value="1"/>
</dbReference>
<proteinExistence type="inferred from homology"/>
<keyword evidence="2" id="KW-0560">Oxidoreductase</keyword>
<dbReference type="Gene3D" id="2.30.110.10">
    <property type="entry name" value="Electron Transport, Fmn-binding Protein, Chain A"/>
    <property type="match status" value="1"/>
</dbReference>
<dbReference type="PANTHER" id="PTHR30466:SF11">
    <property type="entry name" value="FLAVIN-DEPENDENT MONOOXYGENASE, REDUCTASE SUBUNIT HSAB"/>
    <property type="match status" value="1"/>
</dbReference>
<comment type="similarity">
    <text evidence="1">Belongs to the non-flavoprotein flavin reductase family.</text>
</comment>
<dbReference type="InterPro" id="IPR050268">
    <property type="entry name" value="NADH-dep_flavin_reductase"/>
</dbReference>
<dbReference type="InterPro" id="IPR012349">
    <property type="entry name" value="Split_barrel_FMN-bd"/>
</dbReference>
<dbReference type="GO" id="GO:0010181">
    <property type="term" value="F:FMN binding"/>
    <property type="evidence" value="ECO:0007669"/>
    <property type="project" value="InterPro"/>
</dbReference>
<comment type="caution">
    <text evidence="4">The sequence shown here is derived from an EMBL/GenBank/DDBJ whole genome shotgun (WGS) entry which is preliminary data.</text>
</comment>
<evidence type="ECO:0000313" key="4">
    <source>
        <dbReference type="EMBL" id="GIF83691.1"/>
    </source>
</evidence>